<protein>
    <submittedName>
        <fullName evidence="3">Helitron_like_N domain-containing protein</fullName>
    </submittedName>
</protein>
<dbReference type="AlphaFoldDB" id="A0A183CXG4"/>
<dbReference type="Proteomes" id="UP000271098">
    <property type="component" value="Unassembled WGS sequence"/>
</dbReference>
<accession>A0A183CXG4</accession>
<evidence type="ECO:0000313" key="2">
    <source>
        <dbReference type="Proteomes" id="UP000271098"/>
    </source>
</evidence>
<sequence>MFRYVSKLFSSATKDAEGNGKVERTLRIFGTQTLVLQNAFQDWLNYDIGPNGQYYQTSIPMVWFYQEVVKFFIPVA</sequence>
<keyword evidence="2" id="KW-1185">Reference proteome</keyword>
<name>A0A183CXG4_9BILA</name>
<dbReference type="WBParaSite" id="GPUH_0000115501-mRNA-1">
    <property type="protein sequence ID" value="GPUH_0000115501-mRNA-1"/>
    <property type="gene ID" value="GPUH_0000115501"/>
</dbReference>
<dbReference type="EMBL" id="UYRT01001314">
    <property type="protein sequence ID" value="VDK29478.1"/>
    <property type="molecule type" value="Genomic_DNA"/>
</dbReference>
<evidence type="ECO:0000313" key="1">
    <source>
        <dbReference type="EMBL" id="VDK29478.1"/>
    </source>
</evidence>
<reference evidence="1 2" key="2">
    <citation type="submission" date="2018-11" db="EMBL/GenBank/DDBJ databases">
        <authorList>
            <consortium name="Pathogen Informatics"/>
        </authorList>
    </citation>
    <scope>NUCLEOTIDE SEQUENCE [LARGE SCALE GENOMIC DNA]</scope>
</reference>
<reference evidence="3" key="1">
    <citation type="submission" date="2016-06" db="UniProtKB">
        <authorList>
            <consortium name="WormBaseParasite"/>
        </authorList>
    </citation>
    <scope>IDENTIFICATION</scope>
</reference>
<evidence type="ECO:0000313" key="3">
    <source>
        <dbReference type="WBParaSite" id="GPUH_0000115501-mRNA-1"/>
    </source>
</evidence>
<organism evidence="3">
    <name type="scientific">Gongylonema pulchrum</name>
    <dbReference type="NCBI Taxonomy" id="637853"/>
    <lineage>
        <taxon>Eukaryota</taxon>
        <taxon>Metazoa</taxon>
        <taxon>Ecdysozoa</taxon>
        <taxon>Nematoda</taxon>
        <taxon>Chromadorea</taxon>
        <taxon>Rhabditida</taxon>
        <taxon>Spirurina</taxon>
        <taxon>Spiruromorpha</taxon>
        <taxon>Spiruroidea</taxon>
        <taxon>Gongylonematidae</taxon>
        <taxon>Gongylonema</taxon>
    </lineage>
</organism>
<proteinExistence type="predicted"/>
<gene>
    <name evidence="1" type="ORF">GPUH_LOCUS1154</name>
</gene>